<sequence>MPQTMNLATVDDEYGVLNRTVIYRGLSNDNGIIYVTQRFTRNYKNLKANPKACFTFYWPKLMVPAEGAEPCVWQVRGLGATATELAESELDALWSEEVLATRIRALVFPCGEPVEYEELKAKHDECLRQHLSSGRPLERPDTYTAFKFQPERWDFLKAGVGAIADRVQYRRQDNGQWLAMHVAT</sequence>
<dbReference type="InterPro" id="IPR012349">
    <property type="entry name" value="Split_barrel_FMN-bd"/>
</dbReference>
<evidence type="ECO:0000259" key="10">
    <source>
        <dbReference type="Pfam" id="PF01243"/>
    </source>
</evidence>
<evidence type="ECO:0000256" key="3">
    <source>
        <dbReference type="ARBA" id="ARBA00004738"/>
    </source>
</evidence>
<proteinExistence type="inferred from homology"/>
<name>A0A6J2TUS8_DROLE</name>
<dbReference type="Gene3D" id="2.30.110.10">
    <property type="entry name" value="Electron Transport, Fmn-binding Protein, Chain A"/>
    <property type="match status" value="1"/>
</dbReference>
<evidence type="ECO:0000256" key="2">
    <source>
        <dbReference type="ARBA" id="ARBA00003691"/>
    </source>
</evidence>
<feature type="domain" description="Pyridoxamine 5'-phosphate oxidase N-terminal" evidence="10">
    <location>
        <begin position="2"/>
        <end position="100"/>
    </location>
</feature>
<dbReference type="Pfam" id="PF01243">
    <property type="entry name" value="PNPOx_N"/>
    <property type="match status" value="1"/>
</dbReference>
<dbReference type="InterPro" id="IPR011576">
    <property type="entry name" value="Pyridox_Oxase_N"/>
</dbReference>
<dbReference type="AlphaFoldDB" id="A0A6J2TUS8"/>
<dbReference type="PIRSF" id="PIRSF000190">
    <property type="entry name" value="Pyd_amn-ph_oxd"/>
    <property type="match status" value="1"/>
</dbReference>
<dbReference type="GeneID" id="115627394"/>
<dbReference type="GO" id="GO:0008615">
    <property type="term" value="P:pyridoxine biosynthetic process"/>
    <property type="evidence" value="ECO:0007669"/>
    <property type="project" value="InterPro"/>
</dbReference>
<comment type="pathway">
    <text evidence="4">Cofactor metabolism; pyridoxal 5'-phosphate salvage; pyridoxal 5'-phosphate from pyridoxine 5'-phosphate: step 1/1.</text>
</comment>
<evidence type="ECO:0000313" key="12">
    <source>
        <dbReference type="RefSeq" id="XP_030378908.1"/>
    </source>
</evidence>
<evidence type="ECO:0000256" key="1">
    <source>
        <dbReference type="ARBA" id="ARBA00001917"/>
    </source>
</evidence>
<evidence type="ECO:0000256" key="8">
    <source>
        <dbReference type="ARBA" id="ARBA00022643"/>
    </source>
</evidence>
<comment type="function">
    <text evidence="2">Catalyzes the oxidation of either pyridoxine 5'-phosphate (PNP) or pyridoxamine 5'-phosphate (PMP) into pyridoxal 5'-phosphate (PLP).</text>
</comment>
<protein>
    <recommendedName>
        <fullName evidence="6">pyridoxal 5'-phosphate synthase</fullName>
        <ecNumber evidence="6">1.4.3.5</ecNumber>
    </recommendedName>
</protein>
<evidence type="ECO:0000256" key="4">
    <source>
        <dbReference type="ARBA" id="ARBA00005037"/>
    </source>
</evidence>
<comment type="cofactor">
    <cofactor evidence="1">
        <name>FMN</name>
        <dbReference type="ChEBI" id="CHEBI:58210"/>
    </cofactor>
</comment>
<evidence type="ECO:0000256" key="5">
    <source>
        <dbReference type="ARBA" id="ARBA00007301"/>
    </source>
</evidence>
<dbReference type="SUPFAM" id="SSF50475">
    <property type="entry name" value="FMN-binding split barrel"/>
    <property type="match status" value="1"/>
</dbReference>
<keyword evidence="7" id="KW-0285">Flavoprotein</keyword>
<evidence type="ECO:0000313" key="11">
    <source>
        <dbReference type="Proteomes" id="UP000504634"/>
    </source>
</evidence>
<evidence type="ECO:0000256" key="7">
    <source>
        <dbReference type="ARBA" id="ARBA00022630"/>
    </source>
</evidence>
<dbReference type="PANTHER" id="PTHR10851">
    <property type="entry name" value="PYRIDOXINE-5-PHOSPHATE OXIDASE"/>
    <property type="match status" value="1"/>
</dbReference>
<keyword evidence="8" id="KW-0288">FMN</keyword>
<dbReference type="UniPathway" id="UPA01068">
    <property type="reaction ID" value="UER00304"/>
</dbReference>
<gene>
    <name evidence="12" type="primary">LOC115627394</name>
</gene>
<organism evidence="11 12">
    <name type="scientific">Drosophila lebanonensis</name>
    <name type="common">Fruit fly</name>
    <name type="synonym">Scaptodrosophila lebanonensis</name>
    <dbReference type="NCBI Taxonomy" id="7225"/>
    <lineage>
        <taxon>Eukaryota</taxon>
        <taxon>Metazoa</taxon>
        <taxon>Ecdysozoa</taxon>
        <taxon>Arthropoda</taxon>
        <taxon>Hexapoda</taxon>
        <taxon>Insecta</taxon>
        <taxon>Pterygota</taxon>
        <taxon>Neoptera</taxon>
        <taxon>Endopterygota</taxon>
        <taxon>Diptera</taxon>
        <taxon>Brachycera</taxon>
        <taxon>Muscomorpha</taxon>
        <taxon>Ephydroidea</taxon>
        <taxon>Drosophilidae</taxon>
        <taxon>Scaptodrosophila</taxon>
    </lineage>
</organism>
<comment type="pathway">
    <text evidence="3">Cofactor metabolism; pyridoxal 5'-phosphate salvage; pyridoxal 5'-phosphate from pyridoxamine 5'-phosphate: step 1/1.</text>
</comment>
<dbReference type="EC" id="1.4.3.5" evidence="6"/>
<dbReference type="RefSeq" id="XP_030378908.1">
    <property type="nucleotide sequence ID" value="XM_030523048.1"/>
</dbReference>
<evidence type="ECO:0000256" key="9">
    <source>
        <dbReference type="ARBA" id="ARBA00023002"/>
    </source>
</evidence>
<accession>A0A6J2TUS8</accession>
<evidence type="ECO:0000256" key="6">
    <source>
        <dbReference type="ARBA" id="ARBA00012801"/>
    </source>
</evidence>
<dbReference type="Proteomes" id="UP000504634">
    <property type="component" value="Unplaced"/>
</dbReference>
<keyword evidence="9" id="KW-0560">Oxidoreductase</keyword>
<comment type="similarity">
    <text evidence="5">Belongs to the pyridoxamine 5'-phosphate oxidase family.</text>
</comment>
<keyword evidence="11" id="KW-1185">Reference proteome</keyword>
<dbReference type="OrthoDB" id="303614at2759"/>
<dbReference type="GO" id="GO:0010181">
    <property type="term" value="F:FMN binding"/>
    <property type="evidence" value="ECO:0007669"/>
    <property type="project" value="InterPro"/>
</dbReference>
<dbReference type="InterPro" id="IPR000659">
    <property type="entry name" value="Pyridox_Oxase"/>
</dbReference>
<dbReference type="PANTHER" id="PTHR10851:SF4">
    <property type="entry name" value="PYRIDOXAL 5'-PHOSPHATE SYNTHASE"/>
    <property type="match status" value="1"/>
</dbReference>
<reference evidence="12" key="1">
    <citation type="submission" date="2025-08" db="UniProtKB">
        <authorList>
            <consortium name="RefSeq"/>
        </authorList>
    </citation>
    <scope>IDENTIFICATION</scope>
    <source>
        <strain evidence="12">11010-0011.00</strain>
        <tissue evidence="12">Whole body</tissue>
    </source>
</reference>
<dbReference type="GO" id="GO:0004733">
    <property type="term" value="F:pyridoxamine phosphate oxidase activity"/>
    <property type="evidence" value="ECO:0007669"/>
    <property type="project" value="UniProtKB-EC"/>
</dbReference>